<name>A0AAQ5ZTJ2_AMPOC</name>
<dbReference type="PROSITE" id="PS50041">
    <property type="entry name" value="C_TYPE_LECTIN_2"/>
    <property type="match status" value="1"/>
</dbReference>
<evidence type="ECO:0000313" key="5">
    <source>
        <dbReference type="Ensembl" id="ENSAOCP00000067851.1"/>
    </source>
</evidence>
<reference evidence="5" key="2">
    <citation type="submission" date="2025-08" db="UniProtKB">
        <authorList>
            <consortium name="Ensembl"/>
        </authorList>
    </citation>
    <scope>IDENTIFICATION</scope>
</reference>
<accession>A0AAQ5ZTJ2</accession>
<keyword evidence="2" id="KW-1015">Disulfide bond</keyword>
<evidence type="ECO:0000256" key="3">
    <source>
        <dbReference type="SAM" id="Phobius"/>
    </source>
</evidence>
<dbReference type="InterPro" id="IPR050111">
    <property type="entry name" value="C-type_lectin/snaclec_domain"/>
</dbReference>
<dbReference type="CDD" id="cd03590">
    <property type="entry name" value="CLECT_DC-SIGN_like"/>
    <property type="match status" value="1"/>
</dbReference>
<dbReference type="InterPro" id="IPR033989">
    <property type="entry name" value="CD209-like_CTLD"/>
</dbReference>
<reference evidence="5" key="3">
    <citation type="submission" date="2025-09" db="UniProtKB">
        <authorList>
            <consortium name="Ensembl"/>
        </authorList>
    </citation>
    <scope>IDENTIFICATION</scope>
</reference>
<keyword evidence="1" id="KW-0430">Lectin</keyword>
<evidence type="ECO:0000259" key="4">
    <source>
        <dbReference type="PROSITE" id="PS50041"/>
    </source>
</evidence>
<keyword evidence="3" id="KW-1133">Transmembrane helix</keyword>
<dbReference type="InterPro" id="IPR016186">
    <property type="entry name" value="C-type_lectin-like/link_sf"/>
</dbReference>
<dbReference type="GO" id="GO:0030246">
    <property type="term" value="F:carbohydrate binding"/>
    <property type="evidence" value="ECO:0007669"/>
    <property type="project" value="UniProtKB-KW"/>
</dbReference>
<dbReference type="PANTHER" id="PTHR22803">
    <property type="entry name" value="MANNOSE, PHOSPHOLIPASE, LECTIN RECEPTOR RELATED"/>
    <property type="match status" value="1"/>
</dbReference>
<dbReference type="Gene3D" id="3.10.100.10">
    <property type="entry name" value="Mannose-Binding Protein A, subunit A"/>
    <property type="match status" value="1"/>
</dbReference>
<feature type="domain" description="C-type lectin" evidence="4">
    <location>
        <begin position="110"/>
        <end position="216"/>
    </location>
</feature>
<feature type="transmembrane region" description="Helical" evidence="3">
    <location>
        <begin position="46"/>
        <end position="64"/>
    </location>
</feature>
<proteinExistence type="predicted"/>
<dbReference type="InterPro" id="IPR016187">
    <property type="entry name" value="CTDL_fold"/>
</dbReference>
<dbReference type="InterPro" id="IPR018378">
    <property type="entry name" value="C-type_lectin_CS"/>
</dbReference>
<sequence length="221" mass="26100">MKTIKGGTKPVFRLLATAGIYVNISEKMYDCDYYEDIRQRRSERKLYRLVAVSFGFLCILQAGLNVSLRLYLKSSEDTDHIFKNMAEERDKLRRKLTMFGDLSQQGWMYFNNSFYYISPWKNSWDDSRSDCLRRGADLVVINSKEEQDIWIGLTVQEMERKWKWVDGTPLIKSYWGTDEPNSHKGSDEDCGDIKFFAEENDWNDKPCHFKNVWMCEKTVAL</sequence>
<dbReference type="GeneTree" id="ENSGT01020000230338"/>
<dbReference type="SUPFAM" id="SSF56436">
    <property type="entry name" value="C-type lectin-like"/>
    <property type="match status" value="1"/>
</dbReference>
<dbReference type="Proteomes" id="UP001501940">
    <property type="component" value="Chromosome 4"/>
</dbReference>
<reference evidence="5 6" key="1">
    <citation type="submission" date="2022-01" db="EMBL/GenBank/DDBJ databases">
        <title>A chromosome-scale genome assembly of the false clownfish, Amphiprion ocellaris.</title>
        <authorList>
            <person name="Ryu T."/>
        </authorList>
    </citation>
    <scope>NUCLEOTIDE SEQUENCE [LARGE SCALE GENOMIC DNA]</scope>
</reference>
<evidence type="ECO:0000313" key="6">
    <source>
        <dbReference type="Proteomes" id="UP001501940"/>
    </source>
</evidence>
<keyword evidence="3" id="KW-0472">Membrane</keyword>
<dbReference type="PROSITE" id="PS00615">
    <property type="entry name" value="C_TYPE_LECTIN_1"/>
    <property type="match status" value="1"/>
</dbReference>
<dbReference type="InterPro" id="IPR001304">
    <property type="entry name" value="C-type_lectin-like"/>
</dbReference>
<evidence type="ECO:0000256" key="1">
    <source>
        <dbReference type="ARBA" id="ARBA00022734"/>
    </source>
</evidence>
<keyword evidence="3" id="KW-0812">Transmembrane</keyword>
<dbReference type="Ensembl" id="ENSAOCT00000057263.1">
    <property type="protein sequence ID" value="ENSAOCP00000067851.1"/>
    <property type="gene ID" value="ENSAOCG00000034019.1"/>
</dbReference>
<protein>
    <recommendedName>
        <fullName evidence="4">C-type lectin domain-containing protein</fullName>
    </recommendedName>
</protein>
<dbReference type="SMART" id="SM00034">
    <property type="entry name" value="CLECT"/>
    <property type="match status" value="1"/>
</dbReference>
<keyword evidence="6" id="KW-1185">Reference proteome</keyword>
<evidence type="ECO:0000256" key="2">
    <source>
        <dbReference type="ARBA" id="ARBA00023157"/>
    </source>
</evidence>
<dbReference type="AlphaFoldDB" id="A0AAQ5ZTJ2"/>
<dbReference type="Pfam" id="PF00059">
    <property type="entry name" value="Lectin_C"/>
    <property type="match status" value="1"/>
</dbReference>
<organism evidence="5 6">
    <name type="scientific">Amphiprion ocellaris</name>
    <name type="common">Clown anemonefish</name>
    <dbReference type="NCBI Taxonomy" id="80972"/>
    <lineage>
        <taxon>Eukaryota</taxon>
        <taxon>Metazoa</taxon>
        <taxon>Chordata</taxon>
        <taxon>Craniata</taxon>
        <taxon>Vertebrata</taxon>
        <taxon>Euteleostomi</taxon>
        <taxon>Actinopterygii</taxon>
        <taxon>Neopterygii</taxon>
        <taxon>Teleostei</taxon>
        <taxon>Neoteleostei</taxon>
        <taxon>Acanthomorphata</taxon>
        <taxon>Ovalentaria</taxon>
        <taxon>Pomacentridae</taxon>
        <taxon>Amphiprion</taxon>
    </lineage>
</organism>